<dbReference type="STRING" id="1296100.A0A1B9GH01"/>
<feature type="compositionally biased region" description="Low complexity" evidence="2">
    <location>
        <begin position="810"/>
        <end position="825"/>
    </location>
</feature>
<dbReference type="EMBL" id="KI894018">
    <property type="protein sequence ID" value="OCF30285.1"/>
    <property type="molecule type" value="Genomic_DNA"/>
</dbReference>
<organism evidence="4">
    <name type="scientific">Kwoniella bestiolae CBS 10118</name>
    <dbReference type="NCBI Taxonomy" id="1296100"/>
    <lineage>
        <taxon>Eukaryota</taxon>
        <taxon>Fungi</taxon>
        <taxon>Dikarya</taxon>
        <taxon>Basidiomycota</taxon>
        <taxon>Agaricomycotina</taxon>
        <taxon>Tremellomycetes</taxon>
        <taxon>Tremellales</taxon>
        <taxon>Cryptococcaceae</taxon>
        <taxon>Kwoniella</taxon>
    </lineage>
</organism>
<feature type="compositionally biased region" description="Polar residues" evidence="2">
    <location>
        <begin position="765"/>
        <end position="775"/>
    </location>
</feature>
<reference evidence="4" key="3">
    <citation type="submission" date="2014-01" db="EMBL/GenBank/DDBJ databases">
        <title>Evolution of pathogenesis and genome organization in the Tremellales.</title>
        <authorList>
            <person name="Cuomo C."/>
            <person name="Litvintseva A."/>
            <person name="Heitman J."/>
            <person name="Chen Y."/>
            <person name="Sun S."/>
            <person name="Springer D."/>
            <person name="Dromer F."/>
            <person name="Young S."/>
            <person name="Zeng Q."/>
            <person name="Chapman S."/>
            <person name="Gujja S."/>
            <person name="Saif S."/>
            <person name="Birren B."/>
        </authorList>
    </citation>
    <scope>NUCLEOTIDE SEQUENCE</scope>
    <source>
        <strain evidence="4">CBS 10118</strain>
    </source>
</reference>
<proteinExistence type="predicted"/>
<evidence type="ECO:0000256" key="1">
    <source>
        <dbReference type="ARBA" id="ARBA00022581"/>
    </source>
</evidence>
<reference evidence="5" key="4">
    <citation type="submission" date="2024-02" db="EMBL/GenBank/DDBJ databases">
        <title>Comparative genomics of Cryptococcus and Kwoniella reveals pathogenesis evolution and contrasting modes of karyotype evolution via chromosome fusion or intercentromeric recombination.</title>
        <authorList>
            <person name="Coelho M.A."/>
            <person name="David-Palma M."/>
            <person name="Shea T."/>
            <person name="Bowers K."/>
            <person name="McGinley-Smith S."/>
            <person name="Mohammad A.W."/>
            <person name="Gnirke A."/>
            <person name="Yurkov A.M."/>
            <person name="Nowrousian M."/>
            <person name="Sun S."/>
            <person name="Cuomo C.A."/>
            <person name="Heitman J."/>
        </authorList>
    </citation>
    <scope>NUCLEOTIDE SEQUENCE</scope>
    <source>
        <strain evidence="5">CBS 10118</strain>
    </source>
</reference>
<feature type="transmembrane region" description="Helical" evidence="3">
    <location>
        <begin position="1038"/>
        <end position="1061"/>
    </location>
</feature>
<evidence type="ECO:0000313" key="5">
    <source>
        <dbReference type="EMBL" id="WVW81112.1"/>
    </source>
</evidence>
<dbReference type="PANTHER" id="PTHR13037:SF24">
    <property type="entry name" value="POLYCOMB PROTEIN PCL-RELATED"/>
    <property type="match status" value="1"/>
</dbReference>
<name>A0A1B9GH01_9TREE</name>
<dbReference type="VEuPathDB" id="FungiDB:I302_01804"/>
<dbReference type="Proteomes" id="UP000092730">
    <property type="component" value="Chromosome 1"/>
</dbReference>
<feature type="region of interest" description="Disordered" evidence="2">
    <location>
        <begin position="464"/>
        <end position="496"/>
    </location>
</feature>
<feature type="compositionally biased region" description="Polar residues" evidence="2">
    <location>
        <begin position="216"/>
        <end position="227"/>
    </location>
</feature>
<accession>A0A1B9GH01</accession>
<keyword evidence="6" id="KW-1185">Reference proteome</keyword>
<dbReference type="EMBL" id="CP144541">
    <property type="protein sequence ID" value="WVW81112.1"/>
    <property type="molecule type" value="Genomic_DNA"/>
</dbReference>
<evidence type="ECO:0000256" key="2">
    <source>
        <dbReference type="SAM" id="MobiDB-lite"/>
    </source>
</evidence>
<feature type="region of interest" description="Disordered" evidence="2">
    <location>
        <begin position="693"/>
        <end position="860"/>
    </location>
</feature>
<evidence type="ECO:0000256" key="3">
    <source>
        <dbReference type="SAM" id="Phobius"/>
    </source>
</evidence>
<keyword evidence="3" id="KW-1133">Transmembrane helix</keyword>
<sequence length="1062" mass="117533">MSDITTLPPLPPSPSSSSSRRLSSSRDNHPPSGPKPLSSIRNMPSSVRIFQEQHLNEFAHLHLDVEQLSKEERERMLLVEKQKLEEARRIGRMKRQTMAYHSNNDKENADMDTRIGWRPLSLLARRQPLTKPSTLFVQHDSESQVSHQSQRRFSVRTEIITPTEVDTPDLSSPIPSDVNSPDLALITPNQLGLALGCPSPPLPPLPAKSKARPQLNDVSSVDSHGNNSTYSWASSFSGETVELRTAAHYVPSISEESAGVEQEREEVLDSPEKVKRRRKRIVAIAHTVRQLEGVGSREVEDPNFYHQLVKAWNERPGVQQPREPIWSPPNKHAPAPPIPPRPVENTFDPYLAPPTWLAPPPLNPYNASPVPSSDLEHRTPDLNEDISQSEEGHSNESYASSNPFRYSYASSLHDLALEQGLQHGTKLMSEKAWLRSPLFDQGTWFDANTPSAPLPVGTFAMAPRVPSPGLEESPSKSSENGPEAGCIPSTSQPQRTLRKHNTNIGEMKEKHRLGTPIDLGGSSASSSAPTNWGLGFLGNWLRDELADEAGPSVDNKEDFQYGEEGMISNSNTTRSNTRNKISSFLAQGDVVSVSATVQTSSRIALSEGEKEKKLENNQDMNMSMESIPLTINSTNIEVNLVIPPPLPTPEVEEIASQTGKPRSEIQPPLPKECSIVAKEYQYLNPSLRQSYSTPSDILYPHPHPHAPHDLPSTLYESSQHTHRSRARNQSQDGVGDLEVEVETEVRPSDRPVLPPQEEEGDSWDSSEISLSQSHFRTPPLKIHRRLRSSTHQDNLDPLISPRRTRSVSTPQLQELPPLPLSPISLTGVSTSTPPRTPKSHLRPVLPPLPPTPKYRRPTPPLLTNMDMLMRDRKNIIEGLDKVGAGCLPPARDQDQRQLQDYDHSCYLGSTAGGIVSQSDCDSNGMLVEHPAYPPITDRSQDDIGQPTAEVATPSPEIATTRLGDVEKALPSQSSSRPSRTPLILFILGFIMPILWFVGGWPILKPSPTTDTTEVQENEKRGIFRWVYHPDPMVRKCRYAAIISTPLILVAGVVAVVVIVAVL</sequence>
<feature type="region of interest" description="Disordered" evidence="2">
    <location>
        <begin position="928"/>
        <end position="951"/>
    </location>
</feature>
<gene>
    <name evidence="4" type="ORF">I302_01804</name>
    <name evidence="5" type="ORF">I302_103103</name>
</gene>
<evidence type="ECO:0000313" key="4">
    <source>
        <dbReference type="EMBL" id="OCF30285.1"/>
    </source>
</evidence>
<keyword evidence="3" id="KW-0472">Membrane</keyword>
<dbReference type="PANTHER" id="PTHR13037">
    <property type="entry name" value="FORMIN"/>
    <property type="match status" value="1"/>
</dbReference>
<feature type="region of interest" description="Disordered" evidence="2">
    <location>
        <begin position="650"/>
        <end position="669"/>
    </location>
</feature>
<dbReference type="RefSeq" id="XP_019051355.1">
    <property type="nucleotide sequence ID" value="XM_019188477.1"/>
</dbReference>
<keyword evidence="3" id="KW-0812">Transmembrane</keyword>
<dbReference type="OrthoDB" id="2564695at2759"/>
<protein>
    <submittedName>
        <fullName evidence="4">Uncharacterized protein</fullName>
    </submittedName>
</protein>
<dbReference type="AlphaFoldDB" id="A0A1B9GH01"/>
<dbReference type="KEGG" id="kbi:30206203"/>
<reference evidence="5" key="2">
    <citation type="submission" date="2013-07" db="EMBL/GenBank/DDBJ databases">
        <authorList>
            <consortium name="The Broad Institute Genome Sequencing Platform"/>
            <person name="Cuomo C."/>
            <person name="Litvintseva A."/>
            <person name="Chen Y."/>
            <person name="Heitman J."/>
            <person name="Sun S."/>
            <person name="Springer D."/>
            <person name="Dromer F."/>
            <person name="Young S.K."/>
            <person name="Zeng Q."/>
            <person name="Gargeya S."/>
            <person name="Fitzgerald M."/>
            <person name="Abouelleil A."/>
            <person name="Alvarado L."/>
            <person name="Berlin A.M."/>
            <person name="Chapman S.B."/>
            <person name="Dewar J."/>
            <person name="Goldberg J."/>
            <person name="Griggs A."/>
            <person name="Gujja S."/>
            <person name="Hansen M."/>
            <person name="Howarth C."/>
            <person name="Imamovic A."/>
            <person name="Larimer J."/>
            <person name="McCowan C."/>
            <person name="Murphy C."/>
            <person name="Pearson M."/>
            <person name="Priest M."/>
            <person name="Roberts A."/>
            <person name="Saif S."/>
            <person name="Shea T."/>
            <person name="Sykes S."/>
            <person name="Wortman J."/>
            <person name="Nusbaum C."/>
            <person name="Birren B."/>
        </authorList>
    </citation>
    <scope>NUCLEOTIDE SEQUENCE</scope>
    <source>
        <strain evidence="5">CBS 10118</strain>
    </source>
</reference>
<feature type="region of interest" description="Disordered" evidence="2">
    <location>
        <begin position="198"/>
        <end position="227"/>
    </location>
</feature>
<feature type="region of interest" description="Disordered" evidence="2">
    <location>
        <begin position="1"/>
        <end position="41"/>
    </location>
</feature>
<dbReference type="GeneID" id="30206203"/>
<reference evidence="4" key="1">
    <citation type="submission" date="2013-07" db="EMBL/GenBank/DDBJ databases">
        <title>The Genome Sequence of Cryptococcus bestiolae CBS10118.</title>
        <authorList>
            <consortium name="The Broad Institute Genome Sequencing Platform"/>
            <person name="Cuomo C."/>
            <person name="Litvintseva A."/>
            <person name="Chen Y."/>
            <person name="Heitman J."/>
            <person name="Sun S."/>
            <person name="Springer D."/>
            <person name="Dromer F."/>
            <person name="Young S.K."/>
            <person name="Zeng Q."/>
            <person name="Gargeya S."/>
            <person name="Fitzgerald M."/>
            <person name="Abouelleil A."/>
            <person name="Alvarado L."/>
            <person name="Berlin A.M."/>
            <person name="Chapman S.B."/>
            <person name="Dewar J."/>
            <person name="Goldberg J."/>
            <person name="Griggs A."/>
            <person name="Gujja S."/>
            <person name="Hansen M."/>
            <person name="Howarth C."/>
            <person name="Imamovic A."/>
            <person name="Larimer J."/>
            <person name="McCowan C."/>
            <person name="Murphy C."/>
            <person name="Pearson M."/>
            <person name="Priest M."/>
            <person name="Roberts A."/>
            <person name="Saif S."/>
            <person name="Shea T."/>
            <person name="Sykes S."/>
            <person name="Wortman J."/>
            <person name="Nusbaum C."/>
            <person name="Birren B."/>
        </authorList>
    </citation>
    <scope>NUCLEOTIDE SEQUENCE [LARGE SCALE GENOMIC DNA]</scope>
    <source>
        <strain evidence="4">CBS 10118</strain>
    </source>
</reference>
<feature type="transmembrane region" description="Helical" evidence="3">
    <location>
        <begin position="982"/>
        <end position="1003"/>
    </location>
</feature>
<feature type="compositionally biased region" description="Pro residues" evidence="2">
    <location>
        <begin position="844"/>
        <end position="860"/>
    </location>
</feature>
<evidence type="ECO:0000313" key="6">
    <source>
        <dbReference type="Proteomes" id="UP000092730"/>
    </source>
</evidence>
<keyword evidence="1" id="KW-0945">Host-virus interaction</keyword>